<keyword evidence="3" id="KW-1185">Reference proteome</keyword>
<dbReference type="CDD" id="cd00211">
    <property type="entry name" value="PTS_IIA_fru"/>
    <property type="match status" value="1"/>
</dbReference>
<evidence type="ECO:0000259" key="1">
    <source>
        <dbReference type="PROSITE" id="PS51094"/>
    </source>
</evidence>
<dbReference type="PANTHER" id="PTHR47738:SF1">
    <property type="entry name" value="NITROGEN REGULATORY PROTEIN"/>
    <property type="match status" value="1"/>
</dbReference>
<reference evidence="2 3" key="1">
    <citation type="submission" date="2024-04" db="EMBL/GenBank/DDBJ databases">
        <title>A novel species isolated from cricket.</title>
        <authorList>
            <person name="Wang H.-C."/>
        </authorList>
    </citation>
    <scope>NUCLEOTIDE SEQUENCE [LARGE SCALE GENOMIC DNA]</scope>
    <source>
        <strain evidence="2 3">WL0021</strain>
    </source>
</reference>
<dbReference type="InterPro" id="IPR016152">
    <property type="entry name" value="PTrfase/Anion_transptr"/>
</dbReference>
<evidence type="ECO:0000313" key="3">
    <source>
        <dbReference type="Proteomes" id="UP001418637"/>
    </source>
</evidence>
<sequence length="151" mass="16348">MSLLEFLKPEAVMPVLKSTSKKQALADISAHAAKLIGRDSSEIYEVLLQRERLGSTGIGEGIAIPHGKLPHLDKLFGLVARLEKPVDFEAMDGMPVDIVFLLLAPEGAGADHLKALSQVARLLRDQEILEQIRSARDGAEIYAVMTALPLA</sequence>
<dbReference type="Gene3D" id="3.40.930.10">
    <property type="entry name" value="Mannitol-specific EII, Chain A"/>
    <property type="match status" value="1"/>
</dbReference>
<comment type="caution">
    <text evidence="2">The sequence shown here is derived from an EMBL/GenBank/DDBJ whole genome shotgun (WGS) entry which is preliminary data.</text>
</comment>
<dbReference type="InterPro" id="IPR002178">
    <property type="entry name" value="PTS_EIIA_type-2_dom"/>
</dbReference>
<protein>
    <submittedName>
        <fullName evidence="2">PTS IIA-like nitrogen regulatory protein PtsN</fullName>
    </submittedName>
</protein>
<dbReference type="PANTHER" id="PTHR47738">
    <property type="entry name" value="PTS SYSTEM FRUCTOSE-LIKE EIIA COMPONENT-RELATED"/>
    <property type="match status" value="1"/>
</dbReference>
<dbReference type="SUPFAM" id="SSF55804">
    <property type="entry name" value="Phoshotransferase/anion transport protein"/>
    <property type="match status" value="1"/>
</dbReference>
<dbReference type="PROSITE" id="PS00372">
    <property type="entry name" value="PTS_EIIA_TYPE_2_HIS"/>
    <property type="match status" value="1"/>
</dbReference>
<dbReference type="Proteomes" id="UP001418637">
    <property type="component" value="Unassembled WGS sequence"/>
</dbReference>
<dbReference type="EMBL" id="JBBYXI010000001">
    <property type="protein sequence ID" value="MEN3929656.1"/>
    <property type="molecule type" value="Genomic_DNA"/>
</dbReference>
<name>A0ABV0BHA3_9HYPH</name>
<proteinExistence type="predicted"/>
<dbReference type="InterPro" id="IPR006320">
    <property type="entry name" value="PTS_Nitro_regul"/>
</dbReference>
<dbReference type="NCBIfam" id="TIGR01419">
    <property type="entry name" value="nitro_reg_IIA"/>
    <property type="match status" value="1"/>
</dbReference>
<accession>A0ABV0BHA3</accession>
<feature type="domain" description="PTS EIIA type-2" evidence="1">
    <location>
        <begin position="5"/>
        <end position="148"/>
    </location>
</feature>
<dbReference type="InterPro" id="IPR051541">
    <property type="entry name" value="PTS_SugarTrans_NitroReg"/>
</dbReference>
<dbReference type="RefSeq" id="WP_346335652.1">
    <property type="nucleotide sequence ID" value="NZ_JBBYXI010000001.1"/>
</dbReference>
<organism evidence="2 3">
    <name type="scientific">Hohaiivirga grylli</name>
    <dbReference type="NCBI Taxonomy" id="3133970"/>
    <lineage>
        <taxon>Bacteria</taxon>
        <taxon>Pseudomonadati</taxon>
        <taxon>Pseudomonadota</taxon>
        <taxon>Alphaproteobacteria</taxon>
        <taxon>Hyphomicrobiales</taxon>
        <taxon>Methylobacteriaceae</taxon>
        <taxon>Hohaiivirga</taxon>
    </lineage>
</organism>
<evidence type="ECO:0000313" key="2">
    <source>
        <dbReference type="EMBL" id="MEN3929656.1"/>
    </source>
</evidence>
<dbReference type="PROSITE" id="PS51094">
    <property type="entry name" value="PTS_EIIA_TYPE_2"/>
    <property type="match status" value="1"/>
</dbReference>
<dbReference type="Pfam" id="PF00359">
    <property type="entry name" value="PTS_EIIA_2"/>
    <property type="match status" value="1"/>
</dbReference>
<gene>
    <name evidence="2" type="primary">ptsN</name>
    <name evidence="2" type="ORF">WJT86_01110</name>
</gene>